<comment type="caution">
    <text evidence="4">The sequence shown here is derived from an EMBL/GenBank/DDBJ whole genome shotgun (WGS) entry which is preliminary data.</text>
</comment>
<reference evidence="4" key="1">
    <citation type="submission" date="2021-04" db="EMBL/GenBank/DDBJ databases">
        <title>Genome based classification of Actinospica acidithermotolerans sp. nov., an actinobacterium isolated from an Indonesian hot spring.</title>
        <authorList>
            <person name="Kusuma A.B."/>
            <person name="Putra K.E."/>
            <person name="Nafisah S."/>
            <person name="Loh J."/>
            <person name="Nouioui I."/>
            <person name="Goodfellow M."/>
        </authorList>
    </citation>
    <scope>NUCLEOTIDE SEQUENCE</scope>
    <source>
        <strain evidence="4">DSM 45618</strain>
    </source>
</reference>
<proteinExistence type="predicted"/>
<dbReference type="CDD" id="cd08545">
    <property type="entry name" value="YcnI_like"/>
    <property type="match status" value="1"/>
</dbReference>
<protein>
    <submittedName>
        <fullName evidence="4">YcnI family protein</fullName>
    </submittedName>
</protein>
<feature type="compositionally biased region" description="Basic residues" evidence="1">
    <location>
        <begin position="11"/>
        <end position="37"/>
    </location>
</feature>
<dbReference type="Proteomes" id="UP000677913">
    <property type="component" value="Unassembled WGS sequence"/>
</dbReference>
<dbReference type="EMBL" id="JAGSXH010000037">
    <property type="protein sequence ID" value="MBS2963896.1"/>
    <property type="molecule type" value="Genomic_DNA"/>
</dbReference>
<dbReference type="InterPro" id="IPR038507">
    <property type="entry name" value="YcnI-like_sf"/>
</dbReference>
<keyword evidence="5" id="KW-1185">Reference proteome</keyword>
<keyword evidence="2" id="KW-0812">Transmembrane</keyword>
<evidence type="ECO:0000313" key="4">
    <source>
        <dbReference type="EMBL" id="MBS2963896.1"/>
    </source>
</evidence>
<keyword evidence="2" id="KW-1133">Transmembrane helix</keyword>
<name>A0A8J7WKD4_9ACTN</name>
<sequence>MLHLDVPSSSARRKTTHRKTTHRKATPRKATPRKATPRRTAAAAITAIALVAATALPAAAHVSVSPDSLPKGATAELTFRVPNEGSSATTTQVRVQIPTDHPIAQVLPKQIPGWTVTVKTTTLATPLKTDDGTFTTAVSEVDWTGGNIPVGQYEDFQISVDPLPKDTGRLVFKAVQTYSDGTIVRWIDLPEAGQPGPDHPAPVLTLTAAESAGAGTSSTGSGAAAAADSAAAAAARSSGGSGSDTAGIVLGALGLAAGLAALALTLLSRRRTES</sequence>
<feature type="transmembrane region" description="Helical" evidence="2">
    <location>
        <begin position="246"/>
        <end position="267"/>
    </location>
</feature>
<feature type="region of interest" description="Disordered" evidence="1">
    <location>
        <begin position="1"/>
        <end position="39"/>
    </location>
</feature>
<accession>A0A8J7WKD4</accession>
<evidence type="ECO:0000259" key="3">
    <source>
        <dbReference type="Pfam" id="PF07987"/>
    </source>
</evidence>
<evidence type="ECO:0000313" key="5">
    <source>
        <dbReference type="Proteomes" id="UP000677913"/>
    </source>
</evidence>
<dbReference type="Pfam" id="PF07987">
    <property type="entry name" value="DUF1775"/>
    <property type="match status" value="1"/>
</dbReference>
<evidence type="ECO:0000256" key="1">
    <source>
        <dbReference type="SAM" id="MobiDB-lite"/>
    </source>
</evidence>
<dbReference type="AlphaFoldDB" id="A0A8J7WKD4"/>
<feature type="domain" description="YncI copper-binding" evidence="3">
    <location>
        <begin position="61"/>
        <end position="206"/>
    </location>
</feature>
<dbReference type="Gene3D" id="2.60.40.2230">
    <property type="entry name" value="Uncharacterised protein YcnI-like PF07987, DUF1775"/>
    <property type="match status" value="1"/>
</dbReference>
<keyword evidence="2" id="KW-0472">Membrane</keyword>
<evidence type="ECO:0000256" key="2">
    <source>
        <dbReference type="SAM" id="Phobius"/>
    </source>
</evidence>
<gene>
    <name evidence="4" type="ORF">KGA66_12630</name>
</gene>
<organism evidence="4 5">
    <name type="scientific">Actinocrinis puniceicyclus</name>
    <dbReference type="NCBI Taxonomy" id="977794"/>
    <lineage>
        <taxon>Bacteria</taxon>
        <taxon>Bacillati</taxon>
        <taxon>Actinomycetota</taxon>
        <taxon>Actinomycetes</taxon>
        <taxon>Catenulisporales</taxon>
        <taxon>Actinospicaceae</taxon>
        <taxon>Actinocrinis</taxon>
    </lineage>
</organism>
<dbReference type="InterPro" id="IPR012533">
    <property type="entry name" value="YcnI-copper_dom"/>
</dbReference>